<dbReference type="InterPro" id="IPR036390">
    <property type="entry name" value="WH_DNA-bd_sf"/>
</dbReference>
<protein>
    <recommendedName>
        <fullName evidence="1">HTH marR-type domain-containing protein</fullName>
    </recommendedName>
</protein>
<dbReference type="RefSeq" id="WP_208739624.1">
    <property type="nucleotide sequence ID" value="NZ_CP024915.1"/>
</dbReference>
<proteinExistence type="predicted"/>
<dbReference type="PANTHER" id="PTHR33164:SF43">
    <property type="entry name" value="HTH-TYPE TRANSCRIPTIONAL REPRESSOR YETL"/>
    <property type="match status" value="1"/>
</dbReference>
<organism evidence="2 3">
    <name type="scientific">Arthrobacter agilis</name>
    <dbReference type="NCBI Taxonomy" id="37921"/>
    <lineage>
        <taxon>Bacteria</taxon>
        <taxon>Bacillati</taxon>
        <taxon>Actinomycetota</taxon>
        <taxon>Actinomycetes</taxon>
        <taxon>Micrococcales</taxon>
        <taxon>Micrococcaceae</taxon>
        <taxon>Arthrobacter</taxon>
    </lineage>
</organism>
<dbReference type="SUPFAM" id="SSF46785">
    <property type="entry name" value="Winged helix' DNA-binding domain"/>
    <property type="match status" value="1"/>
</dbReference>
<accession>A0A2L0UH07</accession>
<name>A0A2L0UH07_9MICC</name>
<evidence type="ECO:0000313" key="2">
    <source>
        <dbReference type="EMBL" id="AUZ88516.1"/>
    </source>
</evidence>
<dbReference type="GO" id="GO:0003700">
    <property type="term" value="F:DNA-binding transcription factor activity"/>
    <property type="evidence" value="ECO:0007669"/>
    <property type="project" value="InterPro"/>
</dbReference>
<dbReference type="AlphaFoldDB" id="A0A2L0UH07"/>
<dbReference type="InterPro" id="IPR036388">
    <property type="entry name" value="WH-like_DNA-bd_sf"/>
</dbReference>
<gene>
    <name evidence="2" type="ORF">CVO76_13380</name>
</gene>
<evidence type="ECO:0000313" key="3">
    <source>
        <dbReference type="Proteomes" id="UP000239187"/>
    </source>
</evidence>
<dbReference type="Pfam" id="PF12802">
    <property type="entry name" value="MarR_2"/>
    <property type="match status" value="1"/>
</dbReference>
<dbReference type="PANTHER" id="PTHR33164">
    <property type="entry name" value="TRANSCRIPTIONAL REGULATOR, MARR FAMILY"/>
    <property type="match status" value="1"/>
</dbReference>
<feature type="domain" description="HTH marR-type" evidence="1">
    <location>
        <begin position="14"/>
        <end position="150"/>
    </location>
</feature>
<dbReference type="SMART" id="SM00347">
    <property type="entry name" value="HTH_MARR"/>
    <property type="match status" value="1"/>
</dbReference>
<dbReference type="InterPro" id="IPR039422">
    <property type="entry name" value="MarR/SlyA-like"/>
</dbReference>
<sequence>MTSATGNHLSDPEDLPMVDLLRRCSIYLAGVEKDLAEKAGLNTTDARALALIVEADAGVEAFSPRVLADVLDVSTASMTAVTDRLEKAGLVERRPNIADRRKICLHPTSHGSAVHVHIQSGLRETITESLAPLSAQDSDAFHRGLRALAQL</sequence>
<dbReference type="GO" id="GO:0006950">
    <property type="term" value="P:response to stress"/>
    <property type="evidence" value="ECO:0007669"/>
    <property type="project" value="TreeGrafter"/>
</dbReference>
<dbReference type="InterPro" id="IPR000835">
    <property type="entry name" value="HTH_MarR-typ"/>
</dbReference>
<reference evidence="2 3" key="1">
    <citation type="submission" date="2017-11" db="EMBL/GenBank/DDBJ databases">
        <title>Draft genome of Arthrobacter agilis strain UMCV2, a plant growth-promoting rhizobacterium and biocontrol capacity of phytopathogenic fungi.</title>
        <authorList>
            <person name="Martinez-Camara R."/>
            <person name="Santoyo G."/>
            <person name="Moreno-Hagelsieb G."/>
            <person name="Valencia-Cantero E."/>
        </authorList>
    </citation>
    <scope>NUCLEOTIDE SEQUENCE [LARGE SCALE GENOMIC DNA]</scope>
    <source>
        <strain evidence="2 3">UMCV2</strain>
    </source>
</reference>
<dbReference type="PRINTS" id="PR00598">
    <property type="entry name" value="HTHMARR"/>
</dbReference>
<dbReference type="Gene3D" id="1.10.10.10">
    <property type="entry name" value="Winged helix-like DNA-binding domain superfamily/Winged helix DNA-binding domain"/>
    <property type="match status" value="1"/>
</dbReference>
<dbReference type="Proteomes" id="UP000239187">
    <property type="component" value="Chromosome"/>
</dbReference>
<evidence type="ECO:0000259" key="1">
    <source>
        <dbReference type="PROSITE" id="PS50995"/>
    </source>
</evidence>
<dbReference type="PROSITE" id="PS50995">
    <property type="entry name" value="HTH_MARR_2"/>
    <property type="match status" value="1"/>
</dbReference>
<dbReference type="EMBL" id="CP024915">
    <property type="protein sequence ID" value="AUZ88516.1"/>
    <property type="molecule type" value="Genomic_DNA"/>
</dbReference>